<keyword evidence="7" id="KW-1185">Reference proteome</keyword>
<dbReference type="SUPFAM" id="SSF53067">
    <property type="entry name" value="Actin-like ATPase domain"/>
    <property type="match status" value="1"/>
</dbReference>
<dbReference type="AlphaFoldDB" id="T1FG29"/>
<name>T1FG29_HELRO</name>
<dbReference type="GO" id="GO:0005829">
    <property type="term" value="C:cytosol"/>
    <property type="evidence" value="ECO:0000318"/>
    <property type="project" value="GO_Central"/>
</dbReference>
<dbReference type="EMBL" id="AMQM01007283">
    <property type="status" value="NOT_ANNOTATED_CDS"/>
    <property type="molecule type" value="Genomic_DNA"/>
</dbReference>
<gene>
    <name evidence="6" type="primary">20207778</name>
    <name evidence="5" type="ORF">HELRODRAFT_180596</name>
</gene>
<evidence type="ECO:0000313" key="7">
    <source>
        <dbReference type="Proteomes" id="UP000015101"/>
    </source>
</evidence>
<evidence type="ECO:0000256" key="4">
    <source>
        <dbReference type="SAM" id="MobiDB-lite"/>
    </source>
</evidence>
<dbReference type="EnsemblMetazoa" id="HelroT180596">
    <property type="protein sequence ID" value="HelroP180596"/>
    <property type="gene ID" value="HelroG180596"/>
</dbReference>
<dbReference type="RefSeq" id="XP_009028152.1">
    <property type="nucleotide sequence ID" value="XM_009029904.1"/>
</dbReference>
<dbReference type="Pfam" id="PF03630">
    <property type="entry name" value="Fumble"/>
    <property type="match status" value="1"/>
</dbReference>
<dbReference type="Proteomes" id="UP000015101">
    <property type="component" value="Unassembled WGS sequence"/>
</dbReference>
<dbReference type="InParanoid" id="T1FG29"/>
<evidence type="ECO:0000256" key="2">
    <source>
        <dbReference type="ARBA" id="ARBA00022840"/>
    </source>
</evidence>
<dbReference type="PANTHER" id="PTHR12280:SF20">
    <property type="entry name" value="4'-PHOSPHOPANTETHEINE PHOSPHATASE"/>
    <property type="match status" value="1"/>
</dbReference>
<keyword evidence="3" id="KW-0173">Coenzyme A biosynthesis</keyword>
<dbReference type="GO" id="GO:0005524">
    <property type="term" value="F:ATP binding"/>
    <property type="evidence" value="ECO:0007669"/>
    <property type="project" value="UniProtKB-KW"/>
</dbReference>
<reference evidence="6" key="3">
    <citation type="submission" date="2015-06" db="UniProtKB">
        <authorList>
            <consortium name="EnsemblMetazoa"/>
        </authorList>
    </citation>
    <scope>IDENTIFICATION</scope>
</reference>
<dbReference type="GO" id="GO:0005634">
    <property type="term" value="C:nucleus"/>
    <property type="evidence" value="ECO:0000318"/>
    <property type="project" value="GO_Central"/>
</dbReference>
<feature type="region of interest" description="Disordered" evidence="4">
    <location>
        <begin position="1"/>
        <end position="32"/>
    </location>
</feature>
<protein>
    <submittedName>
        <fullName evidence="5 6">Uncharacterized protein</fullName>
    </submittedName>
</protein>
<dbReference type="HOGENOM" id="CLU_604509_0_0_1"/>
<keyword evidence="2" id="KW-0067">ATP-binding</keyword>
<evidence type="ECO:0000256" key="3">
    <source>
        <dbReference type="ARBA" id="ARBA00022993"/>
    </source>
</evidence>
<evidence type="ECO:0000256" key="1">
    <source>
        <dbReference type="ARBA" id="ARBA00022741"/>
    </source>
</evidence>
<dbReference type="EMBL" id="KB097594">
    <property type="protein sequence ID" value="ESN93730.1"/>
    <property type="molecule type" value="Genomic_DNA"/>
</dbReference>
<organism evidence="6 7">
    <name type="scientific">Helobdella robusta</name>
    <name type="common">Californian leech</name>
    <dbReference type="NCBI Taxonomy" id="6412"/>
    <lineage>
        <taxon>Eukaryota</taxon>
        <taxon>Metazoa</taxon>
        <taxon>Spiralia</taxon>
        <taxon>Lophotrochozoa</taxon>
        <taxon>Annelida</taxon>
        <taxon>Clitellata</taxon>
        <taxon>Hirudinea</taxon>
        <taxon>Rhynchobdellida</taxon>
        <taxon>Glossiphoniidae</taxon>
        <taxon>Helobdella</taxon>
    </lineage>
</organism>
<sequence length="524" mass="57871">MESLLTESSSFSSSSASSSSSPSLLSSLPQRNDDDGDEVIKVPHEIMGFPLGFVIDAGCSAVKVLYRSLEDYKDGKLLKPSDSGLLHLRYFNMEDVEKIIDFLKNNCDVISTGNGSECDRVTWYMTGLTTQYIKKDLEENFEIKCYLFSETAALKRALSDLDTLNLGTYDCQLSAVEYVREYIKMLFVAIKQWEATGENAFSWAKDNEAGKAAAAASAAADSGGKNNSENGGTCGRKGDGKKEGEDENVDEEPRAIASGPDGDEDGEGTTKRETVDNGQNDQPTSDGNVCPVVQLITESDLQGWADKYLKPTDRRLATPSLILLFGSSAKFLMLDEKLKMRTVGHMPMSGKTLCGLAEELLGEKDFDKFMKMAEDGDAERVNTMAGDLRCEDHKDEDWYAAFPDNLHVFDLGKLSSGTANGKGKYSRNDLAAGLLSYQCKMIGKFAYLNSRALNVEDVYICGSPLRYQLARKMVETSFFLDSFTNCLIKGRITRLHFIQHPGFLVGLGLWLTNLDLYDESKQRQ</sequence>
<dbReference type="OrthoDB" id="6287391at2759"/>
<dbReference type="STRING" id="6412.T1FG29"/>
<feature type="compositionally biased region" description="Low complexity" evidence="4">
    <location>
        <begin position="1"/>
        <end position="28"/>
    </location>
</feature>
<evidence type="ECO:0000313" key="6">
    <source>
        <dbReference type="EnsemblMetazoa" id="HelroP180596"/>
    </source>
</evidence>
<feature type="compositionally biased region" description="Low complexity" evidence="4">
    <location>
        <begin position="219"/>
        <end position="228"/>
    </location>
</feature>
<feature type="region of interest" description="Disordered" evidence="4">
    <location>
        <begin position="219"/>
        <end position="289"/>
    </location>
</feature>
<dbReference type="KEGG" id="hro:HELRODRAFT_180596"/>
<reference evidence="7" key="1">
    <citation type="submission" date="2012-12" db="EMBL/GenBank/DDBJ databases">
        <authorList>
            <person name="Hellsten U."/>
            <person name="Grimwood J."/>
            <person name="Chapman J.A."/>
            <person name="Shapiro H."/>
            <person name="Aerts A."/>
            <person name="Otillar R.P."/>
            <person name="Terry A.Y."/>
            <person name="Boore J.L."/>
            <person name="Simakov O."/>
            <person name="Marletaz F."/>
            <person name="Cho S.-J."/>
            <person name="Edsinger-Gonzales E."/>
            <person name="Havlak P."/>
            <person name="Kuo D.-H."/>
            <person name="Larsson T."/>
            <person name="Lv J."/>
            <person name="Arendt D."/>
            <person name="Savage R."/>
            <person name="Osoegawa K."/>
            <person name="de Jong P."/>
            <person name="Lindberg D.R."/>
            <person name="Seaver E.C."/>
            <person name="Weisblat D.A."/>
            <person name="Putnam N.H."/>
            <person name="Grigoriev I.V."/>
            <person name="Rokhsar D.S."/>
        </authorList>
    </citation>
    <scope>NUCLEOTIDE SEQUENCE</scope>
</reference>
<dbReference type="GO" id="GO:0016791">
    <property type="term" value="F:phosphatase activity"/>
    <property type="evidence" value="ECO:0000318"/>
    <property type="project" value="GO_Central"/>
</dbReference>
<reference evidence="5 7" key="2">
    <citation type="journal article" date="2013" name="Nature">
        <title>Insights into bilaterian evolution from three spiralian genomes.</title>
        <authorList>
            <person name="Simakov O."/>
            <person name="Marletaz F."/>
            <person name="Cho S.J."/>
            <person name="Edsinger-Gonzales E."/>
            <person name="Havlak P."/>
            <person name="Hellsten U."/>
            <person name="Kuo D.H."/>
            <person name="Larsson T."/>
            <person name="Lv J."/>
            <person name="Arendt D."/>
            <person name="Savage R."/>
            <person name="Osoegawa K."/>
            <person name="de Jong P."/>
            <person name="Grimwood J."/>
            <person name="Chapman J.A."/>
            <person name="Shapiro H."/>
            <person name="Aerts A."/>
            <person name="Otillar R.P."/>
            <person name="Terry A.Y."/>
            <person name="Boore J.L."/>
            <person name="Grigoriev I.V."/>
            <person name="Lindberg D.R."/>
            <person name="Seaver E.C."/>
            <person name="Weisblat D.A."/>
            <person name="Putnam N.H."/>
            <person name="Rokhsar D.S."/>
        </authorList>
    </citation>
    <scope>NUCLEOTIDE SEQUENCE</scope>
</reference>
<dbReference type="GeneID" id="20207778"/>
<dbReference type="GO" id="GO:0015937">
    <property type="term" value="P:coenzyme A biosynthetic process"/>
    <property type="evidence" value="ECO:0000318"/>
    <property type="project" value="GO_Central"/>
</dbReference>
<accession>T1FG29</accession>
<dbReference type="PANTHER" id="PTHR12280">
    <property type="entry name" value="PANTOTHENATE KINASE"/>
    <property type="match status" value="1"/>
</dbReference>
<proteinExistence type="predicted"/>
<evidence type="ECO:0000313" key="5">
    <source>
        <dbReference type="EMBL" id="ESN93730.1"/>
    </source>
</evidence>
<dbReference type="CTD" id="20207778"/>
<dbReference type="InterPro" id="IPR004567">
    <property type="entry name" value="Type_II_PanK"/>
</dbReference>
<keyword evidence="1" id="KW-0547">Nucleotide-binding</keyword>
<feature type="compositionally biased region" description="Polar residues" evidence="4">
    <location>
        <begin position="276"/>
        <end position="287"/>
    </location>
</feature>
<dbReference type="InterPro" id="IPR043129">
    <property type="entry name" value="ATPase_NBD"/>
</dbReference>
<dbReference type="Gene3D" id="3.30.420.40">
    <property type="match status" value="1"/>
</dbReference>